<dbReference type="PROSITE" id="PS01127">
    <property type="entry name" value="EF_TS_2"/>
    <property type="match status" value="1"/>
</dbReference>
<dbReference type="Gene3D" id="1.10.8.10">
    <property type="entry name" value="DNA helicase RuvA subunit, C-terminal domain"/>
    <property type="match status" value="1"/>
</dbReference>
<dbReference type="KEGG" id="mtar:DF168_01070"/>
<dbReference type="SUPFAM" id="SSF54713">
    <property type="entry name" value="Elongation factor Ts (EF-Ts), dimerisation domain"/>
    <property type="match status" value="1"/>
</dbReference>
<evidence type="ECO:0000256" key="6">
    <source>
        <dbReference type="RuleBase" id="RU000642"/>
    </source>
</evidence>
<dbReference type="FunFam" id="1.10.8.10:FF:000001">
    <property type="entry name" value="Elongation factor Ts"/>
    <property type="match status" value="1"/>
</dbReference>
<feature type="region of interest" description="Involved in Mg(2+) ion dislocation from EF-Tu" evidence="5">
    <location>
        <begin position="83"/>
        <end position="86"/>
    </location>
</feature>
<dbReference type="EMBL" id="CP029803">
    <property type="protein sequence ID" value="AWT59873.1"/>
    <property type="molecule type" value="Genomic_DNA"/>
</dbReference>
<dbReference type="AlphaFoldDB" id="A0A2Z4ACM5"/>
<dbReference type="Proteomes" id="UP000247465">
    <property type="component" value="Chromosome"/>
</dbReference>
<evidence type="ECO:0000256" key="1">
    <source>
        <dbReference type="ARBA" id="ARBA00005532"/>
    </source>
</evidence>
<comment type="subcellular location">
    <subcellularLocation>
        <location evidence="5 7">Cytoplasm</location>
    </subcellularLocation>
</comment>
<reference evidence="9 10" key="1">
    <citation type="submission" date="2018-06" db="EMBL/GenBank/DDBJ databases">
        <title>Draft Genome Sequence of a Novel Marine Bacterium Related to the Verrucomicrobia.</title>
        <authorList>
            <person name="Vosseberg J."/>
            <person name="Martijn J."/>
            <person name="Ettema T.J.G."/>
        </authorList>
    </citation>
    <scope>NUCLEOTIDE SEQUENCE [LARGE SCALE GENOMIC DNA]</scope>
    <source>
        <strain evidence="9">TARA_B100001123</strain>
    </source>
</reference>
<dbReference type="HAMAP" id="MF_00050">
    <property type="entry name" value="EF_Ts"/>
    <property type="match status" value="1"/>
</dbReference>
<accession>A0A2Z4ACM5</accession>
<feature type="domain" description="Translation elongation factor EFTs/EF1B dimerisation" evidence="8">
    <location>
        <begin position="59"/>
        <end position="197"/>
    </location>
</feature>
<evidence type="ECO:0000256" key="2">
    <source>
        <dbReference type="ARBA" id="ARBA00016956"/>
    </source>
</evidence>
<dbReference type="Gene3D" id="3.30.479.20">
    <property type="entry name" value="Elongation factor Ts, dimerisation domain"/>
    <property type="match status" value="1"/>
</dbReference>
<evidence type="ECO:0000256" key="7">
    <source>
        <dbReference type="RuleBase" id="RU000643"/>
    </source>
</evidence>
<keyword evidence="3 5" id="KW-0251">Elongation factor</keyword>
<protein>
    <recommendedName>
        <fullName evidence="2 5">Elongation factor Ts</fullName>
        <shortName evidence="5">EF-Ts</shortName>
    </recommendedName>
</protein>
<dbReference type="SUPFAM" id="SSF46934">
    <property type="entry name" value="UBA-like"/>
    <property type="match status" value="1"/>
</dbReference>
<evidence type="ECO:0000259" key="8">
    <source>
        <dbReference type="Pfam" id="PF00889"/>
    </source>
</evidence>
<evidence type="ECO:0000256" key="3">
    <source>
        <dbReference type="ARBA" id="ARBA00022768"/>
    </source>
</evidence>
<dbReference type="InterPro" id="IPR009060">
    <property type="entry name" value="UBA-like_sf"/>
</dbReference>
<dbReference type="PANTHER" id="PTHR11741:SF0">
    <property type="entry name" value="ELONGATION FACTOR TS, MITOCHONDRIAL"/>
    <property type="match status" value="1"/>
</dbReference>
<sequence length="197" mass="21758">MSVQITAKMVGELRGATGAGLMDCKNALTEAAGDLEQAITILRKSGIASAEKKAGRATSEGLIEQYIHMGGKVGVLVEVNCETDFVAKTEDFGELVKDICLHIAAANPEFITPEEVPEKYLEKEREIAASQVQNKPPHIVQKIVEGKIEKIYESICLMEQPFVKDPDKTIKDLLTERIAKLGENINIRRFTRYQLGE</sequence>
<keyword evidence="5" id="KW-0963">Cytoplasm</keyword>
<dbReference type="NCBIfam" id="TIGR00116">
    <property type="entry name" value="tsf"/>
    <property type="match status" value="1"/>
</dbReference>
<evidence type="ECO:0000313" key="10">
    <source>
        <dbReference type="Proteomes" id="UP000247465"/>
    </source>
</evidence>
<comment type="function">
    <text evidence="5 6">Associates with the EF-Tu.GDP complex and induces the exchange of GDP to GTP. It remains bound to the aminoacyl-tRNA.EF-Tu.GTP complex up to the GTP hydrolysis stage on the ribosome.</text>
</comment>
<dbReference type="GO" id="GO:0003746">
    <property type="term" value="F:translation elongation factor activity"/>
    <property type="evidence" value="ECO:0007669"/>
    <property type="project" value="UniProtKB-UniRule"/>
</dbReference>
<proteinExistence type="inferred from homology"/>
<dbReference type="CDD" id="cd14275">
    <property type="entry name" value="UBA_EF-Ts"/>
    <property type="match status" value="1"/>
</dbReference>
<evidence type="ECO:0000313" key="9">
    <source>
        <dbReference type="EMBL" id="AWT59873.1"/>
    </source>
</evidence>
<name>A0A2Z4ACM5_9BACT</name>
<evidence type="ECO:0000256" key="4">
    <source>
        <dbReference type="ARBA" id="ARBA00022917"/>
    </source>
</evidence>
<dbReference type="InterPro" id="IPR001816">
    <property type="entry name" value="Transl_elong_EFTs/EF1B"/>
</dbReference>
<dbReference type="InterPro" id="IPR036402">
    <property type="entry name" value="EF-Ts_dimer_sf"/>
</dbReference>
<organism evidence="9 10">
    <name type="scientific">Candidatus Moanibacter tarae</name>
    <dbReference type="NCBI Taxonomy" id="2200854"/>
    <lineage>
        <taxon>Bacteria</taxon>
        <taxon>Pseudomonadati</taxon>
        <taxon>Verrucomicrobiota</taxon>
        <taxon>Opitutia</taxon>
        <taxon>Puniceicoccales</taxon>
        <taxon>Puniceicoccales incertae sedis</taxon>
        <taxon>Candidatus Moanibacter</taxon>
    </lineage>
</organism>
<comment type="similarity">
    <text evidence="1 5 6">Belongs to the EF-Ts family.</text>
</comment>
<dbReference type="PROSITE" id="PS01126">
    <property type="entry name" value="EF_TS_1"/>
    <property type="match status" value="1"/>
</dbReference>
<dbReference type="Gene3D" id="1.10.286.20">
    <property type="match status" value="1"/>
</dbReference>
<dbReference type="InterPro" id="IPR018101">
    <property type="entry name" value="Transl_elong_Ts_CS"/>
</dbReference>
<keyword evidence="4 5" id="KW-0648">Protein biosynthesis</keyword>
<evidence type="ECO:0000256" key="5">
    <source>
        <dbReference type="HAMAP-Rule" id="MF_00050"/>
    </source>
</evidence>
<dbReference type="Pfam" id="PF00889">
    <property type="entry name" value="EF_TS"/>
    <property type="match status" value="1"/>
</dbReference>
<dbReference type="PANTHER" id="PTHR11741">
    <property type="entry name" value="ELONGATION FACTOR TS"/>
    <property type="match status" value="1"/>
</dbReference>
<dbReference type="InterPro" id="IPR014039">
    <property type="entry name" value="Transl_elong_EFTs/EF1B_dimer"/>
</dbReference>
<dbReference type="GO" id="GO:0005737">
    <property type="term" value="C:cytoplasm"/>
    <property type="evidence" value="ECO:0007669"/>
    <property type="project" value="UniProtKB-SubCell"/>
</dbReference>
<gene>
    <name evidence="5 9" type="primary">tsf</name>
    <name evidence="9" type="ORF">DF168_01070</name>
</gene>